<feature type="region of interest" description="Disordered" evidence="1">
    <location>
        <begin position="107"/>
        <end position="129"/>
    </location>
</feature>
<dbReference type="PANTHER" id="PTHR24023:SF1082">
    <property type="entry name" value="COLLAGEN TRIPLE HELIX REPEAT"/>
    <property type="match status" value="1"/>
</dbReference>
<dbReference type="InterPro" id="IPR050149">
    <property type="entry name" value="Collagen_superfamily"/>
</dbReference>
<evidence type="ECO:0000256" key="1">
    <source>
        <dbReference type="SAM" id="MobiDB-lite"/>
    </source>
</evidence>
<evidence type="ECO:0000256" key="2">
    <source>
        <dbReference type="SAM" id="SignalP"/>
    </source>
</evidence>
<dbReference type="RefSeq" id="WP_095686110.1">
    <property type="nucleotide sequence ID" value="NZ_CP016776.1"/>
</dbReference>
<name>A0A249KTV7_9ACTN</name>
<dbReference type="AlphaFoldDB" id="A0A249KTV7"/>
<dbReference type="GO" id="GO:0031012">
    <property type="term" value="C:extracellular matrix"/>
    <property type="evidence" value="ECO:0007669"/>
    <property type="project" value="TreeGrafter"/>
</dbReference>
<sequence>MKTKTTLIAFALITTLISSPQAFPAGKTSLVVKDAARSSKSIPNTILSGNVIPLKTVGIDGDFYIDLKNANLYGPKTKGVWKLATSLRVPETKDVVVPVAGIDGAKGNTGEQGLSGANGTDGAAGAKGADGVKGADGAKGATGLTGATGSTGYTGATGSIGATGAKGETGATGLAGTAGTNGTAGVKGDTGTAGTNGVDGSKGDTGLAGAKGDAGIQGVKGDTGLTGSSGSQGATGSAGAAGISSAQWVVLSSKALVTTSGGRSIDIISTASLSADSSYTFEVMVNGLVPVGNTEDLFIGGTISVCTAGDCVPITNQYCIASNSESYANGIKSKHFGIRIMGAYTNASGTPFFGVNINIQTASLLSSISFSGTALITKVGSIG</sequence>
<keyword evidence="4" id="KW-1185">Reference proteome</keyword>
<dbReference type="KEGG" id="pvn:A7sIIA15_05215"/>
<organism evidence="3 4">
    <name type="scientific">Candidatus Planktophila vernalis</name>
    <dbReference type="NCBI Taxonomy" id="1884907"/>
    <lineage>
        <taxon>Bacteria</taxon>
        <taxon>Bacillati</taxon>
        <taxon>Actinomycetota</taxon>
        <taxon>Actinomycetes</taxon>
        <taxon>Candidatus Nanopelagicales</taxon>
        <taxon>Candidatus Nanopelagicaceae</taxon>
        <taxon>Candidatus Planktophila</taxon>
    </lineage>
</organism>
<protein>
    <submittedName>
        <fullName evidence="3">Collagen repeat-containing protein</fullName>
    </submittedName>
</protein>
<gene>
    <name evidence="3" type="ORF">A7sIIA15_05215</name>
</gene>
<feature type="compositionally biased region" description="Low complexity" evidence="1">
    <location>
        <begin position="115"/>
        <end position="129"/>
    </location>
</feature>
<feature type="chain" id="PRO_5012648219" evidence="2">
    <location>
        <begin position="25"/>
        <end position="383"/>
    </location>
</feature>
<dbReference type="GO" id="GO:0005615">
    <property type="term" value="C:extracellular space"/>
    <property type="evidence" value="ECO:0007669"/>
    <property type="project" value="TreeGrafter"/>
</dbReference>
<keyword evidence="2" id="KW-0732">Signal</keyword>
<evidence type="ECO:0000313" key="4">
    <source>
        <dbReference type="Proteomes" id="UP000217186"/>
    </source>
</evidence>
<dbReference type="Pfam" id="PF01391">
    <property type="entry name" value="Collagen"/>
    <property type="match status" value="2"/>
</dbReference>
<dbReference type="OrthoDB" id="8457242at2"/>
<proteinExistence type="predicted"/>
<dbReference type="Proteomes" id="UP000217186">
    <property type="component" value="Chromosome"/>
</dbReference>
<feature type="signal peptide" evidence="2">
    <location>
        <begin position="1"/>
        <end position="24"/>
    </location>
</feature>
<dbReference type="PANTHER" id="PTHR24023">
    <property type="entry name" value="COLLAGEN ALPHA"/>
    <property type="match status" value="1"/>
</dbReference>
<keyword evidence="3" id="KW-0176">Collagen</keyword>
<accession>A0A249KTV7</accession>
<dbReference type="InterPro" id="IPR008160">
    <property type="entry name" value="Collagen"/>
</dbReference>
<reference evidence="3 4" key="1">
    <citation type="submission" date="2016-07" db="EMBL/GenBank/DDBJ databases">
        <title>High microdiversification within the ubiquitous acI lineage of Actinobacteria.</title>
        <authorList>
            <person name="Neuenschwander S.M."/>
            <person name="Salcher M."/>
            <person name="Ghai R."/>
            <person name="Pernthaler J."/>
        </authorList>
    </citation>
    <scope>NUCLEOTIDE SEQUENCE [LARGE SCALE GENOMIC DNA]</scope>
    <source>
        <strain evidence="3">MMS-IIA-15</strain>
    </source>
</reference>
<evidence type="ECO:0000313" key="3">
    <source>
        <dbReference type="EMBL" id="ASY20248.1"/>
    </source>
</evidence>
<dbReference type="EMBL" id="CP016776">
    <property type="protein sequence ID" value="ASY20248.1"/>
    <property type="molecule type" value="Genomic_DNA"/>
</dbReference>